<evidence type="ECO:0000313" key="1">
    <source>
        <dbReference type="EMBL" id="NMH87398.1"/>
    </source>
</evidence>
<proteinExistence type="predicted"/>
<reference evidence="1 2" key="1">
    <citation type="submission" date="2020-04" db="EMBL/GenBank/DDBJ databases">
        <title>A Flavivirga sp. nov.</title>
        <authorList>
            <person name="Sun X."/>
        </authorList>
    </citation>
    <scope>NUCLEOTIDE SEQUENCE [LARGE SCALE GENOMIC DNA]</scope>
    <source>
        <strain evidence="1 2">Y03</strain>
    </source>
</reference>
<evidence type="ECO:0000313" key="2">
    <source>
        <dbReference type="Proteomes" id="UP000746690"/>
    </source>
</evidence>
<sequence>MCSDIKTISIVKSGELSICCQCYRYHLEFNNIYLEFNRKEFEQFKAYILGIEMDYWEHKHAFAKVKRKIPVPSMQQNLILMFKRQEILELQALLTHISKDIFLTLLKTKDIDYTLILN</sequence>
<keyword evidence="2" id="KW-1185">Reference proteome</keyword>
<name>A0ABX1RWI3_9FLAO</name>
<protein>
    <submittedName>
        <fullName evidence="1">Uncharacterized protein</fullName>
    </submittedName>
</protein>
<dbReference type="Proteomes" id="UP000746690">
    <property type="component" value="Unassembled WGS sequence"/>
</dbReference>
<gene>
    <name evidence="1" type="ORF">HHX25_07775</name>
</gene>
<comment type="caution">
    <text evidence="1">The sequence shown here is derived from an EMBL/GenBank/DDBJ whole genome shotgun (WGS) entry which is preliminary data.</text>
</comment>
<dbReference type="RefSeq" id="WP_169671883.1">
    <property type="nucleotide sequence ID" value="NZ_JABBHF010000004.1"/>
</dbReference>
<dbReference type="InterPro" id="IPR046508">
    <property type="entry name" value="DUF6686"/>
</dbReference>
<dbReference type="EMBL" id="JABBHF010000004">
    <property type="protein sequence ID" value="NMH87398.1"/>
    <property type="molecule type" value="Genomic_DNA"/>
</dbReference>
<dbReference type="Pfam" id="PF20391">
    <property type="entry name" value="DUF6686"/>
    <property type="match status" value="1"/>
</dbReference>
<organism evidence="1 2">
    <name type="scientific">Flavivirga algicola</name>
    <dbReference type="NCBI Taxonomy" id="2729136"/>
    <lineage>
        <taxon>Bacteria</taxon>
        <taxon>Pseudomonadati</taxon>
        <taxon>Bacteroidota</taxon>
        <taxon>Flavobacteriia</taxon>
        <taxon>Flavobacteriales</taxon>
        <taxon>Flavobacteriaceae</taxon>
        <taxon>Flavivirga</taxon>
    </lineage>
</organism>
<accession>A0ABX1RWI3</accession>